<organism evidence="3 4">
    <name type="scientific">Paramarasmius palmivorus</name>
    <dbReference type="NCBI Taxonomy" id="297713"/>
    <lineage>
        <taxon>Eukaryota</taxon>
        <taxon>Fungi</taxon>
        <taxon>Dikarya</taxon>
        <taxon>Basidiomycota</taxon>
        <taxon>Agaricomycotina</taxon>
        <taxon>Agaricomycetes</taxon>
        <taxon>Agaricomycetidae</taxon>
        <taxon>Agaricales</taxon>
        <taxon>Marasmiineae</taxon>
        <taxon>Marasmiaceae</taxon>
        <taxon>Paramarasmius</taxon>
    </lineage>
</organism>
<feature type="domain" description="Mediator of RNA polymerase II transcription subunit 25 von Willebrand factor type A" evidence="2">
    <location>
        <begin position="112"/>
        <end position="205"/>
    </location>
</feature>
<feature type="region of interest" description="Disordered" evidence="1">
    <location>
        <begin position="239"/>
        <end position="330"/>
    </location>
</feature>
<feature type="compositionally biased region" description="Pro residues" evidence="1">
    <location>
        <begin position="293"/>
        <end position="315"/>
    </location>
</feature>
<sequence>MGAEQENDKRPDNSLMDTAPAAPDSVAVVLVFDTSFTLQSLWPAILQVYISSILKRLSEGRQTRLGFITYSLPEMCSYSPIVCKQFLGELMLMAKPLREKSVELGIGSSSDGGKRGMAALEGLAAAIEMVDMFNSSLNQNTGRSLISHIIHITASSPNDAVHPQWNDLETLDDLTWESLPAELSSRNIHLSTITLKGEIPVYSTLHAAIPSSNSTPWFPLIVPTHKVYLSGHLTSLAKRPAEQLPPDQVPESKRPRLSETPSNTTSSPKKTAPTPNISNAILPSPPTKDGNPTPTPTLNPTTLPPNPNPNPPSNLPPNQNTNIPRPQGPLPMQTVQAMVQKMAYTEQSIKKLEAARMEALSAGDHQKAERVNTEMGKMRQHANQLKGILQQQIAFHRQAGGGIAGNAGNGPNPSEQGQGPGEIPGTSRNPSERQPPQTQPPQQVPPPAAAVPVPPPQTQPPPPAQLQQLPPEAPPNPNQQHLAAQMQKIIEQEKSGRAQPPQPQPPQPQPPQSQPSLQPQPQPPIRNRSPMMPPQPQNPPPMSAVPGPVNPDQNQVPVWNGTFVWPPDAVNGMREMRFRAAVYSLGTPNESRSQTWPSTISLKAGPGPVTMPDVQSWIQSHKEGMFLGKLQPVPEQGPNMLQIFAQILVTKRTASLFYFCAEFSVDGIMQYVIAQWTTPTGQQRPTAVIIPMSPIGLLGAFFPVDGIVDLPKSSMPPNMGQPSQPPFAPPMQQPPPIQPPNSLGQTPSQHPLQPPPQLLPQQQPQPQQPTQPFHPSITQELIMRIRNNPNAQERVIHAHGVIMRLQQLQGRNMTTTDAHKLLAAMNVAPQQLALVQRAMAARNANAGMGGAGMPGGMRPPIPGQPDFGGGGPAGGGMPPPGMMGGGAGGFNPTAMMNSAGRGGMMGAGFAGMNGAMGGFAGQGNMNNISMEMMQSFAQRNMSGDGGPGGNGMG</sequence>
<dbReference type="EMBL" id="JAYKXP010000014">
    <property type="protein sequence ID" value="KAK7051063.1"/>
    <property type="molecule type" value="Genomic_DNA"/>
</dbReference>
<feature type="compositionally biased region" description="Pro residues" evidence="1">
    <location>
        <begin position="531"/>
        <end position="543"/>
    </location>
</feature>
<feature type="region of interest" description="Disordered" evidence="1">
    <location>
        <begin position="400"/>
        <end position="554"/>
    </location>
</feature>
<feature type="compositionally biased region" description="Pro residues" evidence="1">
    <location>
        <begin position="437"/>
        <end position="464"/>
    </location>
</feature>
<feature type="compositionally biased region" description="Pro residues" evidence="1">
    <location>
        <begin position="723"/>
        <end position="739"/>
    </location>
</feature>
<dbReference type="InterPro" id="IPR021419">
    <property type="entry name" value="Mediator_Med25_VWA"/>
</dbReference>
<accession>A0AAW0DIP1</accession>
<evidence type="ECO:0000313" key="3">
    <source>
        <dbReference type="EMBL" id="KAK7051063.1"/>
    </source>
</evidence>
<feature type="compositionally biased region" description="Low complexity" evidence="1">
    <location>
        <begin position="759"/>
        <end position="773"/>
    </location>
</feature>
<protein>
    <recommendedName>
        <fullName evidence="2">Mediator of RNA polymerase II transcription subunit 25 von Willebrand factor type A domain-containing protein</fullName>
    </recommendedName>
</protein>
<evidence type="ECO:0000313" key="4">
    <source>
        <dbReference type="Proteomes" id="UP001383192"/>
    </source>
</evidence>
<evidence type="ECO:0000256" key="1">
    <source>
        <dbReference type="SAM" id="MobiDB-lite"/>
    </source>
</evidence>
<gene>
    <name evidence="3" type="ORF">VNI00_005175</name>
</gene>
<feature type="region of interest" description="Disordered" evidence="1">
    <location>
        <begin position="712"/>
        <end position="773"/>
    </location>
</feature>
<keyword evidence="4" id="KW-1185">Reference proteome</keyword>
<evidence type="ECO:0000259" key="2">
    <source>
        <dbReference type="Pfam" id="PF11265"/>
    </source>
</evidence>
<name>A0AAW0DIP1_9AGAR</name>
<dbReference type="Pfam" id="PF11265">
    <property type="entry name" value="Med25_VWA"/>
    <property type="match status" value="1"/>
</dbReference>
<dbReference type="Proteomes" id="UP001383192">
    <property type="component" value="Unassembled WGS sequence"/>
</dbReference>
<comment type="caution">
    <text evidence="3">The sequence shown here is derived from an EMBL/GenBank/DDBJ whole genome shotgun (WGS) entry which is preliminary data.</text>
</comment>
<reference evidence="3 4" key="1">
    <citation type="submission" date="2024-01" db="EMBL/GenBank/DDBJ databases">
        <title>A draft genome for a cacao thread blight-causing isolate of Paramarasmius palmivorus.</title>
        <authorList>
            <person name="Baruah I.K."/>
            <person name="Bukari Y."/>
            <person name="Amoako-Attah I."/>
            <person name="Meinhardt L.W."/>
            <person name="Bailey B.A."/>
            <person name="Cohen S.P."/>
        </authorList>
    </citation>
    <scope>NUCLEOTIDE SEQUENCE [LARGE SCALE GENOMIC DNA]</scope>
    <source>
        <strain evidence="3 4">GH-12</strain>
    </source>
</reference>
<dbReference type="AlphaFoldDB" id="A0AAW0DIP1"/>
<feature type="compositionally biased region" description="Pro residues" evidence="1">
    <location>
        <begin position="500"/>
        <end position="524"/>
    </location>
</feature>
<proteinExistence type="predicted"/>
<feature type="compositionally biased region" description="Low complexity" evidence="1">
    <location>
        <begin position="258"/>
        <end position="276"/>
    </location>
</feature>